<protein>
    <submittedName>
        <fullName evidence="7">N-acetylmuramoyl-L-alanine amidase-like</fullName>
    </submittedName>
</protein>
<evidence type="ECO:0000259" key="6">
    <source>
        <dbReference type="SMART" id="SM00701"/>
    </source>
</evidence>
<dbReference type="SUPFAM" id="SSF55846">
    <property type="entry name" value="N-acetylmuramoyl-L-alanine amidase-like"/>
    <property type="match status" value="1"/>
</dbReference>
<proteinExistence type="inferred from homology"/>
<keyword evidence="2" id="KW-0391">Immunity</keyword>
<feature type="chain" id="PRO_5035909665" evidence="4">
    <location>
        <begin position="25"/>
        <end position="483"/>
    </location>
</feature>
<feature type="domain" description="Peptidoglycan recognition protein family" evidence="6">
    <location>
        <begin position="308"/>
        <end position="454"/>
    </location>
</feature>
<sequence>MDLRLRGIVFLLLVVGGLNEDVHTKHMDTVIKILATIEADNPGLEPLDLVIGLRKAAGIETPFIQNYFGPLSDDSRSTTLVLKPEISRLITSGIKHEVTGLGLEEGVVLTGDGFTVALTPLLLGLEAGLRSTSPRRVRGLYPLTLTNTLVRSFLHHSQSDPSTSSRVGTAGCWNSVKDPQEFTLSGVASLATDALINGGMDGAILGKRLAETANSRPVKLSSFLKRYYNHQLTETGLDSAPKLISQRRRTNFQKLVNLPLLRKQVARSLSTVQKLDKTIRQLKMEKKNMEEIVNQGLDEFIHTYIDCPPIVSRCMWEARPYKGTPTMLKLPLSYLYIHHTYEPSKPCLTFADCSRDMRSMQRYHQDSNGWDDIGYSFVAGSDGNIYEGRGWNWQGAHTKGYNSKGYGVSFIGDYTSSLPSKSAMDLVRNQLAKCATGGGRLVSNYIIHGHRQLVSTSCPGNAFYTEIRGWPNFRVREITSNMG</sequence>
<evidence type="ECO:0000259" key="5">
    <source>
        <dbReference type="SMART" id="SM00644"/>
    </source>
</evidence>
<evidence type="ECO:0000256" key="1">
    <source>
        <dbReference type="ARBA" id="ARBA00007553"/>
    </source>
</evidence>
<feature type="domain" description="N-acetylmuramoyl-L-alanine amidase" evidence="5">
    <location>
        <begin position="321"/>
        <end position="460"/>
    </location>
</feature>
<dbReference type="GO" id="GO:0009253">
    <property type="term" value="P:peptidoglycan catabolic process"/>
    <property type="evidence" value="ECO:0007669"/>
    <property type="project" value="InterPro"/>
</dbReference>
<dbReference type="InterPro" id="IPR015510">
    <property type="entry name" value="PGRP"/>
</dbReference>
<dbReference type="CDD" id="cd06583">
    <property type="entry name" value="PGRP"/>
    <property type="match status" value="1"/>
</dbReference>
<dbReference type="AlphaFoldDB" id="A0A8T2L698"/>
<gene>
    <name evidence="7" type="primary">PGLYRP2</name>
    <name evidence="7" type="ORF">AMEX_G22776</name>
</gene>
<dbReference type="FunFam" id="3.40.80.10:FF:000001">
    <property type="entry name" value="Peptidoglycan recognition protein 1"/>
    <property type="match status" value="1"/>
</dbReference>
<dbReference type="Pfam" id="PF01510">
    <property type="entry name" value="Amidase_2"/>
    <property type="match status" value="1"/>
</dbReference>
<evidence type="ECO:0000256" key="3">
    <source>
        <dbReference type="SAM" id="Coils"/>
    </source>
</evidence>
<comment type="similarity">
    <text evidence="1">Belongs to the N-acetylmuramoyl-L-alanine amidase 2 family.</text>
</comment>
<dbReference type="Proteomes" id="UP000752171">
    <property type="component" value="Unassembled WGS sequence"/>
</dbReference>
<evidence type="ECO:0000313" key="7">
    <source>
        <dbReference type="EMBL" id="KAG9264501.1"/>
    </source>
</evidence>
<evidence type="ECO:0000256" key="4">
    <source>
        <dbReference type="SAM" id="SignalP"/>
    </source>
</evidence>
<dbReference type="Gene3D" id="3.40.80.10">
    <property type="entry name" value="Peptidoglycan recognition protein-like"/>
    <property type="match status" value="1"/>
</dbReference>
<accession>A0A8T2L698</accession>
<organism evidence="7 8">
    <name type="scientific">Astyanax mexicanus</name>
    <name type="common">Blind cave fish</name>
    <name type="synonym">Astyanax fasciatus mexicanus</name>
    <dbReference type="NCBI Taxonomy" id="7994"/>
    <lineage>
        <taxon>Eukaryota</taxon>
        <taxon>Metazoa</taxon>
        <taxon>Chordata</taxon>
        <taxon>Craniata</taxon>
        <taxon>Vertebrata</taxon>
        <taxon>Euteleostomi</taxon>
        <taxon>Actinopterygii</taxon>
        <taxon>Neopterygii</taxon>
        <taxon>Teleostei</taxon>
        <taxon>Ostariophysi</taxon>
        <taxon>Characiformes</taxon>
        <taxon>Characoidei</taxon>
        <taxon>Acestrorhamphidae</taxon>
        <taxon>Acestrorhamphinae</taxon>
        <taxon>Astyanax</taxon>
    </lineage>
</organism>
<feature type="coiled-coil region" evidence="3">
    <location>
        <begin position="272"/>
        <end position="299"/>
    </location>
</feature>
<dbReference type="SMART" id="SM00644">
    <property type="entry name" value="Ami_2"/>
    <property type="match status" value="1"/>
</dbReference>
<dbReference type="GO" id="GO:0008745">
    <property type="term" value="F:N-acetylmuramoyl-L-alanine amidase activity"/>
    <property type="evidence" value="ECO:0007669"/>
    <property type="project" value="InterPro"/>
</dbReference>
<dbReference type="PANTHER" id="PTHR11022:SF66">
    <property type="entry name" value="N-ACETYLMURAMOYL-L-ALANINE AMIDASE"/>
    <property type="match status" value="1"/>
</dbReference>
<dbReference type="SMART" id="SM00701">
    <property type="entry name" value="PGRP"/>
    <property type="match status" value="1"/>
</dbReference>
<keyword evidence="3" id="KW-0175">Coiled coil</keyword>
<dbReference type="GO" id="GO:0002376">
    <property type="term" value="P:immune system process"/>
    <property type="evidence" value="ECO:0007669"/>
    <property type="project" value="UniProtKB-KW"/>
</dbReference>
<name>A0A8T2L698_ASTMX</name>
<dbReference type="InterPro" id="IPR006619">
    <property type="entry name" value="PGRP_domain_met/bac"/>
</dbReference>
<dbReference type="EMBL" id="JAICCE010000019">
    <property type="protein sequence ID" value="KAG9264501.1"/>
    <property type="molecule type" value="Genomic_DNA"/>
</dbReference>
<feature type="signal peptide" evidence="4">
    <location>
        <begin position="1"/>
        <end position="24"/>
    </location>
</feature>
<dbReference type="GO" id="GO:0008270">
    <property type="term" value="F:zinc ion binding"/>
    <property type="evidence" value="ECO:0007669"/>
    <property type="project" value="InterPro"/>
</dbReference>
<keyword evidence="4" id="KW-0732">Signal</keyword>
<evidence type="ECO:0000313" key="8">
    <source>
        <dbReference type="Proteomes" id="UP000752171"/>
    </source>
</evidence>
<evidence type="ECO:0000256" key="2">
    <source>
        <dbReference type="ARBA" id="ARBA00022859"/>
    </source>
</evidence>
<dbReference type="InterPro" id="IPR002502">
    <property type="entry name" value="Amidase_domain"/>
</dbReference>
<dbReference type="InterPro" id="IPR036505">
    <property type="entry name" value="Amidase/PGRP_sf"/>
</dbReference>
<reference evidence="7 8" key="1">
    <citation type="submission" date="2021-07" db="EMBL/GenBank/DDBJ databases">
        <authorList>
            <person name="Imarazene B."/>
            <person name="Zahm M."/>
            <person name="Klopp C."/>
            <person name="Cabau C."/>
            <person name="Beille S."/>
            <person name="Jouanno E."/>
            <person name="Castinel A."/>
            <person name="Lluch J."/>
            <person name="Gil L."/>
            <person name="Kuchtly C."/>
            <person name="Lopez Roques C."/>
            <person name="Donnadieu C."/>
            <person name="Parrinello H."/>
            <person name="Journot L."/>
            <person name="Du K."/>
            <person name="Schartl M."/>
            <person name="Retaux S."/>
            <person name="Guiguen Y."/>
        </authorList>
    </citation>
    <scope>NUCLEOTIDE SEQUENCE [LARGE SCALE GENOMIC DNA]</scope>
    <source>
        <strain evidence="7">Pach_M1</strain>
        <tissue evidence="7">Testis</tissue>
    </source>
</reference>
<dbReference type="PANTHER" id="PTHR11022">
    <property type="entry name" value="PEPTIDOGLYCAN RECOGNITION PROTEIN"/>
    <property type="match status" value="1"/>
</dbReference>
<comment type="caution">
    <text evidence="7">The sequence shown here is derived from an EMBL/GenBank/DDBJ whole genome shotgun (WGS) entry which is preliminary data.</text>
</comment>